<dbReference type="EMBL" id="CM029051">
    <property type="protein sequence ID" value="KAG2561826.1"/>
    <property type="molecule type" value="Genomic_DNA"/>
</dbReference>
<comment type="caution">
    <text evidence="1">The sequence shown here is derived from an EMBL/GenBank/DDBJ whole genome shotgun (WGS) entry which is preliminary data.</text>
</comment>
<evidence type="ECO:0000313" key="1">
    <source>
        <dbReference type="EMBL" id="KAG2561826.1"/>
    </source>
</evidence>
<keyword evidence="2" id="KW-1185">Reference proteome</keyword>
<name>A0A8T0PS91_PANVG</name>
<accession>A0A8T0PS91</accession>
<evidence type="ECO:0000313" key="2">
    <source>
        <dbReference type="Proteomes" id="UP000823388"/>
    </source>
</evidence>
<protein>
    <submittedName>
        <fullName evidence="1">Uncharacterized protein</fullName>
    </submittedName>
</protein>
<sequence>MGGIITMIFRWWQPSVTVVVLIYNQTFTTQNLTVMYQEDSEPTTSFLLVKLTQIALAAKPATYSSSMRTCIIYTYHLTSKLDHQVHKALESIFVSKDLQ</sequence>
<reference evidence="1" key="1">
    <citation type="submission" date="2020-05" db="EMBL/GenBank/DDBJ databases">
        <title>WGS assembly of Panicum virgatum.</title>
        <authorList>
            <person name="Lovell J.T."/>
            <person name="Jenkins J."/>
            <person name="Shu S."/>
            <person name="Juenger T.E."/>
            <person name="Schmutz J."/>
        </authorList>
    </citation>
    <scope>NUCLEOTIDE SEQUENCE</scope>
    <source>
        <strain evidence="1">AP13</strain>
    </source>
</reference>
<dbReference type="AlphaFoldDB" id="A0A8T0PS91"/>
<proteinExistence type="predicted"/>
<organism evidence="1 2">
    <name type="scientific">Panicum virgatum</name>
    <name type="common">Blackwell switchgrass</name>
    <dbReference type="NCBI Taxonomy" id="38727"/>
    <lineage>
        <taxon>Eukaryota</taxon>
        <taxon>Viridiplantae</taxon>
        <taxon>Streptophyta</taxon>
        <taxon>Embryophyta</taxon>
        <taxon>Tracheophyta</taxon>
        <taxon>Spermatophyta</taxon>
        <taxon>Magnoliopsida</taxon>
        <taxon>Liliopsida</taxon>
        <taxon>Poales</taxon>
        <taxon>Poaceae</taxon>
        <taxon>PACMAD clade</taxon>
        <taxon>Panicoideae</taxon>
        <taxon>Panicodae</taxon>
        <taxon>Paniceae</taxon>
        <taxon>Panicinae</taxon>
        <taxon>Panicum</taxon>
        <taxon>Panicum sect. Hiantes</taxon>
    </lineage>
</organism>
<dbReference type="Proteomes" id="UP000823388">
    <property type="component" value="Chromosome 8K"/>
</dbReference>
<gene>
    <name evidence="1" type="ORF">PVAP13_8KG231401</name>
</gene>